<dbReference type="RefSeq" id="WP_105512782.1">
    <property type="nucleotide sequence ID" value="NZ_PVEP01000001.1"/>
</dbReference>
<name>A0A2S8SCN4_9RHOB</name>
<evidence type="ECO:0000313" key="2">
    <source>
        <dbReference type="EMBL" id="PQV58509.1"/>
    </source>
</evidence>
<reference evidence="2 3" key="1">
    <citation type="submission" date="2018-02" db="EMBL/GenBank/DDBJ databases">
        <title>Genomic Encyclopedia of Archaeal and Bacterial Type Strains, Phase II (KMG-II): from individual species to whole genera.</title>
        <authorList>
            <person name="Goeker M."/>
        </authorList>
    </citation>
    <scope>NUCLEOTIDE SEQUENCE [LARGE SCALE GENOMIC DNA]</scope>
    <source>
        <strain evidence="2 3">DSM 18921</strain>
    </source>
</reference>
<dbReference type="Proteomes" id="UP000238338">
    <property type="component" value="Unassembled WGS sequence"/>
</dbReference>
<evidence type="ECO:0000313" key="3">
    <source>
        <dbReference type="Proteomes" id="UP000238338"/>
    </source>
</evidence>
<dbReference type="InterPro" id="IPR036844">
    <property type="entry name" value="Hint_dom_sf"/>
</dbReference>
<feature type="domain" description="Hedgehog/Intein (Hint)" evidence="1">
    <location>
        <begin position="166"/>
        <end position="312"/>
    </location>
</feature>
<gene>
    <name evidence="2" type="ORF">LX70_00321</name>
</gene>
<dbReference type="SUPFAM" id="SSF51294">
    <property type="entry name" value="Hedgehog/intein (Hint) domain"/>
    <property type="match status" value="1"/>
</dbReference>
<dbReference type="Gene3D" id="2.170.16.10">
    <property type="entry name" value="Hedgehog/Intein (Hint) domain"/>
    <property type="match status" value="1"/>
</dbReference>
<dbReference type="EMBL" id="PVEP01000001">
    <property type="protein sequence ID" value="PQV58509.1"/>
    <property type="molecule type" value="Genomic_DNA"/>
</dbReference>
<dbReference type="OrthoDB" id="6305173at2"/>
<sequence length="376" mass="39686">MAYTDVINDYTNGATGTITTSNGGTVGYTVTGTATNRDIGTNVGGAGVTLNGEDYFDVHFNNEVSDAVLFMTGSENYEEYFVRIDGVVVDLNTLIANGDLTITSIGTPPIITASGGIAGGTSVYDGSSYELVFHFPITSIGVFGSGGGTSNWDYFEVGINSTTTVICFAQGTAIETDHGPVAIETLGVGDLVMTWGGDVAPIRWISKREITARGLHHNPALCPIRLSAGSLGTGIPKRDLMVSPQHRILASSAVARRMFGQPEVLVAAHRLVGLPGIFVADEVEAVSYYHILLDRHEILVAEGCPAESLYPGPEAMKSIPSTVRKILSAGVPALAGDNGPQPPARMIPKGHCQRQLARRLLKNTRPVLETADLPMG</sequence>
<evidence type="ECO:0000259" key="1">
    <source>
        <dbReference type="Pfam" id="PF13403"/>
    </source>
</evidence>
<accession>A0A2S8SCN4</accession>
<comment type="caution">
    <text evidence="2">The sequence shown here is derived from an EMBL/GenBank/DDBJ whole genome shotgun (WGS) entry which is preliminary data.</text>
</comment>
<proteinExistence type="predicted"/>
<dbReference type="InterPro" id="IPR028992">
    <property type="entry name" value="Hedgehog/Intein_dom"/>
</dbReference>
<dbReference type="Pfam" id="PF13403">
    <property type="entry name" value="Hint_2"/>
    <property type="match status" value="1"/>
</dbReference>
<keyword evidence="3" id="KW-1185">Reference proteome</keyword>
<protein>
    <submittedName>
        <fullName evidence="2">Hint domain-containing protein</fullName>
    </submittedName>
</protein>
<dbReference type="AlphaFoldDB" id="A0A2S8SCN4"/>
<organism evidence="2 3">
    <name type="scientific">Albidovulum denitrificans</name>
    <dbReference type="NCBI Taxonomy" id="404881"/>
    <lineage>
        <taxon>Bacteria</taxon>
        <taxon>Pseudomonadati</taxon>
        <taxon>Pseudomonadota</taxon>
        <taxon>Alphaproteobacteria</taxon>
        <taxon>Rhodobacterales</taxon>
        <taxon>Paracoccaceae</taxon>
        <taxon>Albidovulum</taxon>
    </lineage>
</organism>